<feature type="domain" description="HTH merR-type" evidence="2">
    <location>
        <begin position="1"/>
        <end position="70"/>
    </location>
</feature>
<evidence type="ECO:0000313" key="3">
    <source>
        <dbReference type="EMBL" id="PCK31979.1"/>
    </source>
</evidence>
<dbReference type="RefSeq" id="WP_099641771.1">
    <property type="nucleotide sequence ID" value="NZ_JAQPZX010000020.1"/>
</dbReference>
<dbReference type="Proteomes" id="UP000228621">
    <property type="component" value="Unassembled WGS sequence"/>
</dbReference>
<dbReference type="InterPro" id="IPR009061">
    <property type="entry name" value="DNA-bd_dom_put_sf"/>
</dbReference>
<accession>A0A2A5JRM1</accession>
<dbReference type="PANTHER" id="PTHR30204:SF92">
    <property type="entry name" value="HTH-TYPE TRANSCRIPTIONAL REGULATOR ZNTR"/>
    <property type="match status" value="1"/>
</dbReference>
<dbReference type="PANTHER" id="PTHR30204">
    <property type="entry name" value="REDOX-CYCLING DRUG-SENSING TRANSCRIPTIONAL ACTIVATOR SOXR"/>
    <property type="match status" value="1"/>
</dbReference>
<dbReference type="InterPro" id="IPR047057">
    <property type="entry name" value="MerR_fam"/>
</dbReference>
<name>A0A2A5JRM1_PSEO7</name>
<dbReference type="AlphaFoldDB" id="A0A2A5JRM1"/>
<sequence length="135" mass="15439">MVKIGELAKRLNVSTDTLRYYEANDLLHPCTRSEGGYRLFDEQSEKQMRFILRAKEVGFSLKEVQDLLKIKFEKHQHSCEEVKTLTITKRDLVRARIAELQKFERSLSTLAEQCCGGKEAAVSCSILTALEAIDE</sequence>
<dbReference type="CDD" id="cd04770">
    <property type="entry name" value="HTH_HMRTR"/>
    <property type="match status" value="1"/>
</dbReference>
<dbReference type="InterPro" id="IPR000551">
    <property type="entry name" value="MerR-type_HTH_dom"/>
</dbReference>
<evidence type="ECO:0000259" key="2">
    <source>
        <dbReference type="PROSITE" id="PS50937"/>
    </source>
</evidence>
<dbReference type="EMBL" id="NKHF01000041">
    <property type="protein sequence ID" value="PCK31979.1"/>
    <property type="molecule type" value="Genomic_DNA"/>
</dbReference>
<dbReference type="SMART" id="SM00422">
    <property type="entry name" value="HTH_MERR"/>
    <property type="match status" value="1"/>
</dbReference>
<gene>
    <name evidence="3" type="ORF">CEX98_09135</name>
</gene>
<comment type="caution">
    <text evidence="3">The sequence shown here is derived from an EMBL/GenBank/DDBJ whole genome shotgun (WGS) entry which is preliminary data.</text>
</comment>
<dbReference type="OrthoDB" id="9802039at2"/>
<dbReference type="PROSITE" id="PS00552">
    <property type="entry name" value="HTH_MERR_1"/>
    <property type="match status" value="1"/>
</dbReference>
<keyword evidence="4" id="KW-1185">Reference proteome</keyword>
<proteinExistence type="predicted"/>
<dbReference type="Gene3D" id="1.10.1660.10">
    <property type="match status" value="1"/>
</dbReference>
<keyword evidence="1" id="KW-0238">DNA-binding</keyword>
<dbReference type="GO" id="GO:0003700">
    <property type="term" value="F:DNA-binding transcription factor activity"/>
    <property type="evidence" value="ECO:0007669"/>
    <property type="project" value="InterPro"/>
</dbReference>
<reference evidence="4" key="1">
    <citation type="journal article" date="2019" name="Genome Announc.">
        <title>Draft Genome Sequence of Pseudoalteromonas piscicida Strain 36Y ROTHPW, an Hypersaline Seawater Isolate from the South Coast of Sonora, Mexico.</title>
        <authorList>
            <person name="Sanchez-Diaz R."/>
            <person name="Molina-Garza Z.J."/>
            <person name="Cruz-Suarez L.E."/>
            <person name="Selvin J."/>
            <person name="Kiran G.S."/>
            <person name="Ibarra-Gamez J.C."/>
            <person name="Gomez-Gil B."/>
            <person name="Galaviz-Silva L."/>
        </authorList>
    </citation>
    <scope>NUCLEOTIDE SEQUENCE [LARGE SCALE GENOMIC DNA]</scope>
    <source>
        <strain evidence="4">36Y_RITHPW</strain>
    </source>
</reference>
<dbReference type="Pfam" id="PF13411">
    <property type="entry name" value="MerR_1"/>
    <property type="match status" value="1"/>
</dbReference>
<evidence type="ECO:0000313" key="4">
    <source>
        <dbReference type="Proteomes" id="UP000228621"/>
    </source>
</evidence>
<evidence type="ECO:0000256" key="1">
    <source>
        <dbReference type="ARBA" id="ARBA00023125"/>
    </source>
</evidence>
<protein>
    <submittedName>
        <fullName evidence="3">Zn(2+)-responsive transcriptional regulator</fullName>
    </submittedName>
</protein>
<dbReference type="GO" id="GO:0003677">
    <property type="term" value="F:DNA binding"/>
    <property type="evidence" value="ECO:0007669"/>
    <property type="project" value="UniProtKB-KW"/>
</dbReference>
<dbReference type="PROSITE" id="PS50937">
    <property type="entry name" value="HTH_MERR_2"/>
    <property type="match status" value="1"/>
</dbReference>
<organism evidence="3 4">
    <name type="scientific">Pseudoalteromonas piscicida</name>
    <dbReference type="NCBI Taxonomy" id="43662"/>
    <lineage>
        <taxon>Bacteria</taxon>
        <taxon>Pseudomonadati</taxon>
        <taxon>Pseudomonadota</taxon>
        <taxon>Gammaproteobacteria</taxon>
        <taxon>Alteromonadales</taxon>
        <taxon>Pseudoalteromonadaceae</taxon>
        <taxon>Pseudoalteromonas</taxon>
    </lineage>
</organism>
<dbReference type="PRINTS" id="PR00040">
    <property type="entry name" value="HTHMERR"/>
</dbReference>
<dbReference type="SUPFAM" id="SSF46955">
    <property type="entry name" value="Putative DNA-binding domain"/>
    <property type="match status" value="1"/>
</dbReference>
<dbReference type="NCBIfam" id="NF007069">
    <property type="entry name" value="PRK09514.1"/>
    <property type="match status" value="1"/>
</dbReference>